<evidence type="ECO:0000256" key="2">
    <source>
        <dbReference type="ARBA" id="ARBA00010312"/>
    </source>
</evidence>
<dbReference type="Pfam" id="PF18364">
    <property type="entry name" value="Molybdopterin_N"/>
    <property type="match status" value="1"/>
</dbReference>
<dbReference type="Gene3D" id="2.40.40.20">
    <property type="match status" value="1"/>
</dbReference>
<dbReference type="PANTHER" id="PTHR43742">
    <property type="entry name" value="TRIMETHYLAMINE-N-OXIDE REDUCTASE"/>
    <property type="match status" value="1"/>
</dbReference>
<dbReference type="CDD" id="cd02769">
    <property type="entry name" value="MopB_DMSOR-BSOR-TMAOR"/>
    <property type="match status" value="1"/>
</dbReference>
<evidence type="ECO:0000259" key="10">
    <source>
        <dbReference type="Pfam" id="PF18364"/>
    </source>
</evidence>
<evidence type="ECO:0000256" key="4">
    <source>
        <dbReference type="ARBA" id="ARBA00022723"/>
    </source>
</evidence>
<gene>
    <name evidence="11" type="ORF">HX900_22245</name>
</gene>
<keyword evidence="5" id="KW-0574">Periplasm</keyword>
<dbReference type="Gene3D" id="3.90.55.10">
    <property type="entry name" value="Dimethylsulfoxide Reductase, domain 3"/>
    <property type="match status" value="1"/>
</dbReference>
<evidence type="ECO:0000256" key="3">
    <source>
        <dbReference type="ARBA" id="ARBA00022505"/>
    </source>
</evidence>
<dbReference type="EMBL" id="JACCPJ010000006">
    <property type="protein sequence ID" value="NZD63792.1"/>
    <property type="molecule type" value="Genomic_DNA"/>
</dbReference>
<dbReference type="GO" id="GO:0016491">
    <property type="term" value="F:oxidoreductase activity"/>
    <property type="evidence" value="ECO:0007669"/>
    <property type="project" value="UniProtKB-KW"/>
</dbReference>
<keyword evidence="3" id="KW-0500">Molybdenum</keyword>
<evidence type="ECO:0000256" key="1">
    <source>
        <dbReference type="ARBA" id="ARBA00001942"/>
    </source>
</evidence>
<dbReference type="PROSITE" id="PS00490">
    <property type="entry name" value="MOLYBDOPTERIN_PROK_2"/>
    <property type="match status" value="1"/>
</dbReference>
<keyword evidence="6" id="KW-0560">Oxidoreductase</keyword>
<dbReference type="AlphaFoldDB" id="A0A7Z0UDI7"/>
<proteinExistence type="inferred from homology"/>
<sequence length="806" mass="88107">MNSFKTHSCHWGAFSGRYENGSLEVRPHPGDPHPSPLLGNIPAIAHSPMRIRRPAIRRGWLEGTPGHAQNRGADDYVEVSWPRAADLVAKELQRVYGNFGPEAVFGGSYGWSSAGRFHHAQSQIHRFLNVLGGYVSSVNTYSSGAAMVILPHVLGPYDHFDRKSVTWDAIERSSELVVAFGGMATKNADVHGGGISAHIVRQKLNGASARGARFILVSPLKDDFPAELNAEWLSIIPGTDVALMLGLAHALVSAGLHDRGFLDNYTIGYERFEDYLLGRTDGVEKSPEWASDICGIGADLIIDLARTMASARTLITVSHSLQRADHGEQPVWMGVVLAAMLGQIGRDGGGYAYSLGALGNIGKGQLGVPLPTLSQFKNPVADFIPVARIADMLLNPGDAFHYNGQAMRYPDIRLVYWAGGNPFHHHQDLNRLRAAFKRPETIIVHETAWTSSARHADIVLPATTTLERDDIGAADRDPLMVAMKKLIEPVGEARDDYEIFSEIARRFGKFEEFTENRTSREWLSALFETTRAALIAGGHDAPDFETFWDRGELSLPLKTDDGGPARAFRQDPAAFPLKTPSGKIEIFSQTIESFGYDDCRGHPRWYPPGAKAGADESRYPLHLVCNQPHQRLHSQLDYGDFSRSTKIKGREPVRINPADAAERGISDGDIVRLFNARGSCLAAAVISEEARRGVMQLATGAWFEPDDPAAEKSMCVHGNPNILTRDVGTSQLAQGSTGQLTRVEAERFAGEPPPVRIFEGMTFLDEAERSGTKAATGRSASPTMARDAPSPEKLILTHPETEQNNP</sequence>
<dbReference type="GO" id="GO:0030288">
    <property type="term" value="C:outer membrane-bounded periplasmic space"/>
    <property type="evidence" value="ECO:0007669"/>
    <property type="project" value="TreeGrafter"/>
</dbReference>
<dbReference type="GO" id="GO:0009055">
    <property type="term" value="F:electron transfer activity"/>
    <property type="evidence" value="ECO:0007669"/>
    <property type="project" value="TreeGrafter"/>
</dbReference>
<organism evidence="11 12">
    <name type="scientific">Rhizobium changzhiense</name>
    <dbReference type="NCBI Taxonomy" id="2692317"/>
    <lineage>
        <taxon>Bacteria</taxon>
        <taxon>Pseudomonadati</taxon>
        <taxon>Pseudomonadota</taxon>
        <taxon>Alphaproteobacteria</taxon>
        <taxon>Hyphomicrobiales</taxon>
        <taxon>Rhizobiaceae</taxon>
        <taxon>Rhizobium/Agrobacterium group</taxon>
        <taxon>Rhizobium</taxon>
    </lineage>
</organism>
<dbReference type="Pfam" id="PF01568">
    <property type="entry name" value="Molydop_binding"/>
    <property type="match status" value="1"/>
</dbReference>
<feature type="region of interest" description="Disordered" evidence="7">
    <location>
        <begin position="767"/>
        <end position="806"/>
    </location>
</feature>
<comment type="cofactor">
    <cofactor evidence="1">
        <name>Mo-bis(molybdopterin guanine dinucleotide)</name>
        <dbReference type="ChEBI" id="CHEBI:60539"/>
    </cofactor>
</comment>
<dbReference type="InterPro" id="IPR006657">
    <property type="entry name" value="MoPterin_dinucl-bd_dom"/>
</dbReference>
<dbReference type="InterPro" id="IPR050612">
    <property type="entry name" value="Prok_Mopterin_Oxidored"/>
</dbReference>
<evidence type="ECO:0000313" key="12">
    <source>
        <dbReference type="Proteomes" id="UP000532162"/>
    </source>
</evidence>
<dbReference type="Gene3D" id="3.40.50.740">
    <property type="match status" value="1"/>
</dbReference>
<dbReference type="CDD" id="cd02793">
    <property type="entry name" value="MopB_CT_DMSOR-BSOR-TMAOR"/>
    <property type="match status" value="1"/>
</dbReference>
<evidence type="ECO:0000259" key="8">
    <source>
        <dbReference type="Pfam" id="PF00384"/>
    </source>
</evidence>
<feature type="domain" description="Molybdopterin oxidoreductase" evidence="8">
    <location>
        <begin position="50"/>
        <end position="505"/>
    </location>
</feature>
<dbReference type="SUPFAM" id="SSF53706">
    <property type="entry name" value="Formate dehydrogenase/DMSO reductase, domains 1-3"/>
    <property type="match status" value="1"/>
</dbReference>
<protein>
    <submittedName>
        <fullName evidence="11">Molybdopterin-dependent oxidoreductase</fullName>
    </submittedName>
</protein>
<dbReference type="SUPFAM" id="SSF50692">
    <property type="entry name" value="ADC-like"/>
    <property type="match status" value="1"/>
</dbReference>
<evidence type="ECO:0000256" key="5">
    <source>
        <dbReference type="ARBA" id="ARBA00022764"/>
    </source>
</evidence>
<dbReference type="Pfam" id="PF00384">
    <property type="entry name" value="Molybdopterin"/>
    <property type="match status" value="1"/>
</dbReference>
<dbReference type="InterPro" id="IPR006655">
    <property type="entry name" value="Mopterin_OxRdtase_prok_CS"/>
</dbReference>
<evidence type="ECO:0000313" key="11">
    <source>
        <dbReference type="EMBL" id="NZD63792.1"/>
    </source>
</evidence>
<name>A0A7Z0UDI7_9HYPH</name>
<dbReference type="RefSeq" id="WP_180695851.1">
    <property type="nucleotide sequence ID" value="NZ_JACCPJ010000006.1"/>
</dbReference>
<accession>A0A7Z0UDI7</accession>
<dbReference type="GO" id="GO:0009061">
    <property type="term" value="P:anaerobic respiration"/>
    <property type="evidence" value="ECO:0007669"/>
    <property type="project" value="TreeGrafter"/>
</dbReference>
<dbReference type="InterPro" id="IPR041954">
    <property type="entry name" value="CT_DMSOR/BSOR/TMAOR"/>
</dbReference>
<comment type="similarity">
    <text evidence="2">Belongs to the prokaryotic molybdopterin-containing oxidoreductase family.</text>
</comment>
<feature type="domain" description="Molybdopterin dinucleotide-binding" evidence="9">
    <location>
        <begin position="621"/>
        <end position="736"/>
    </location>
</feature>
<evidence type="ECO:0000256" key="6">
    <source>
        <dbReference type="ARBA" id="ARBA00023002"/>
    </source>
</evidence>
<evidence type="ECO:0000259" key="9">
    <source>
        <dbReference type="Pfam" id="PF01568"/>
    </source>
</evidence>
<evidence type="ECO:0000256" key="7">
    <source>
        <dbReference type="SAM" id="MobiDB-lite"/>
    </source>
</evidence>
<keyword evidence="4" id="KW-0479">Metal-binding</keyword>
<reference evidence="11 12" key="1">
    <citation type="submission" date="2020-07" db="EMBL/GenBank/DDBJ databases">
        <authorList>
            <person name="Sun Q."/>
        </authorList>
    </citation>
    <scope>NUCLEOTIDE SEQUENCE [LARGE SCALE GENOMIC DNA]</scope>
    <source>
        <strain evidence="11 12">WYCCWR 11290</strain>
    </source>
</reference>
<dbReference type="InterPro" id="IPR006656">
    <property type="entry name" value="Mopterin_OxRdtase"/>
</dbReference>
<dbReference type="PROSITE" id="PS00932">
    <property type="entry name" value="MOLYBDOPTERIN_PROK_3"/>
    <property type="match status" value="1"/>
</dbReference>
<dbReference type="GO" id="GO:0030151">
    <property type="term" value="F:molybdenum ion binding"/>
    <property type="evidence" value="ECO:0007669"/>
    <property type="project" value="TreeGrafter"/>
</dbReference>
<dbReference type="InterPro" id="IPR041460">
    <property type="entry name" value="Molybdopterin_N"/>
</dbReference>
<comment type="caution">
    <text evidence="11">The sequence shown here is derived from an EMBL/GenBank/DDBJ whole genome shotgun (WGS) entry which is preliminary data.</text>
</comment>
<dbReference type="GO" id="GO:0043546">
    <property type="term" value="F:molybdopterin cofactor binding"/>
    <property type="evidence" value="ECO:0007669"/>
    <property type="project" value="InterPro"/>
</dbReference>
<dbReference type="Gene3D" id="3.40.228.10">
    <property type="entry name" value="Dimethylsulfoxide Reductase, domain 2"/>
    <property type="match status" value="1"/>
</dbReference>
<feature type="domain" description="Molybdopterin oxidoreductase N-terminal" evidence="10">
    <location>
        <begin position="7"/>
        <end position="46"/>
    </location>
</feature>
<dbReference type="Proteomes" id="UP000532162">
    <property type="component" value="Unassembled WGS sequence"/>
</dbReference>
<dbReference type="PANTHER" id="PTHR43742:SF10">
    <property type="entry name" value="TRIMETHYLAMINE-N-OXIDE REDUCTASE 2"/>
    <property type="match status" value="1"/>
</dbReference>
<dbReference type="InterPro" id="IPR009010">
    <property type="entry name" value="Asp_de-COase-like_dom_sf"/>
</dbReference>